<comment type="caution">
    <text evidence="1">The sequence shown here is derived from an EMBL/GenBank/DDBJ whole genome shotgun (WGS) entry which is preliminary data.</text>
</comment>
<protein>
    <submittedName>
        <fullName evidence="1">Uncharacterized protein</fullName>
    </submittedName>
</protein>
<name>A0A8K0CDN9_IGNLU</name>
<keyword evidence="2" id="KW-1185">Reference proteome</keyword>
<sequence>MDRAECSWFNRSSIKYLNLSFIPYNRTQRVLNADFELLINMGRDLMTDVQLYKMMSNEYRFFPLTFKANACVEYRKNSFSLKDMLTGTSNLTPCNMKKVLFMFSS</sequence>
<organism evidence="1 2">
    <name type="scientific">Ignelater luminosus</name>
    <name type="common">Cucubano</name>
    <name type="synonym">Pyrophorus luminosus</name>
    <dbReference type="NCBI Taxonomy" id="2038154"/>
    <lineage>
        <taxon>Eukaryota</taxon>
        <taxon>Metazoa</taxon>
        <taxon>Ecdysozoa</taxon>
        <taxon>Arthropoda</taxon>
        <taxon>Hexapoda</taxon>
        <taxon>Insecta</taxon>
        <taxon>Pterygota</taxon>
        <taxon>Neoptera</taxon>
        <taxon>Endopterygota</taxon>
        <taxon>Coleoptera</taxon>
        <taxon>Polyphaga</taxon>
        <taxon>Elateriformia</taxon>
        <taxon>Elateroidea</taxon>
        <taxon>Elateridae</taxon>
        <taxon>Agrypninae</taxon>
        <taxon>Pyrophorini</taxon>
        <taxon>Ignelater</taxon>
    </lineage>
</organism>
<evidence type="ECO:0000313" key="2">
    <source>
        <dbReference type="Proteomes" id="UP000801492"/>
    </source>
</evidence>
<dbReference type="AlphaFoldDB" id="A0A8K0CDN9"/>
<dbReference type="Proteomes" id="UP000801492">
    <property type="component" value="Unassembled WGS sequence"/>
</dbReference>
<evidence type="ECO:0000313" key="1">
    <source>
        <dbReference type="EMBL" id="KAF2883641.1"/>
    </source>
</evidence>
<reference evidence="1" key="1">
    <citation type="submission" date="2019-08" db="EMBL/GenBank/DDBJ databases">
        <title>The genome of the North American firefly Photinus pyralis.</title>
        <authorList>
            <consortium name="Photinus pyralis genome working group"/>
            <person name="Fallon T.R."/>
            <person name="Sander Lower S.E."/>
            <person name="Weng J.-K."/>
        </authorList>
    </citation>
    <scope>NUCLEOTIDE SEQUENCE</scope>
    <source>
        <strain evidence="1">TRF0915ILg1</strain>
        <tissue evidence="1">Whole body</tissue>
    </source>
</reference>
<dbReference type="EMBL" id="VTPC01090314">
    <property type="protein sequence ID" value="KAF2883641.1"/>
    <property type="molecule type" value="Genomic_DNA"/>
</dbReference>
<gene>
    <name evidence="1" type="ORF">ILUMI_22513</name>
</gene>
<proteinExistence type="predicted"/>
<accession>A0A8K0CDN9</accession>